<proteinExistence type="predicted"/>
<feature type="coiled-coil region" evidence="1">
    <location>
        <begin position="63"/>
        <end position="107"/>
    </location>
</feature>
<evidence type="ECO:0000256" key="2">
    <source>
        <dbReference type="SAM" id="MobiDB-lite"/>
    </source>
</evidence>
<reference evidence="3 4" key="1">
    <citation type="submission" date="2014-09" db="EMBL/GenBank/DDBJ databases">
        <title>Genome sequence of Sinomonas sp. MUSC 117.</title>
        <authorList>
            <person name="Lee L.-H."/>
        </authorList>
    </citation>
    <scope>NUCLEOTIDE SEQUENCE [LARGE SCALE GENOMIC DNA]</scope>
    <source>
        <strain evidence="3 4">MUSC 117</strain>
    </source>
</reference>
<dbReference type="AlphaFoldDB" id="A0A0B2AA40"/>
<feature type="region of interest" description="Disordered" evidence="2">
    <location>
        <begin position="1"/>
        <end position="38"/>
    </location>
</feature>
<keyword evidence="1" id="KW-0175">Coiled coil</keyword>
<name>A0A0B2AA40_9MICC</name>
<evidence type="ECO:0000313" key="4">
    <source>
        <dbReference type="Proteomes" id="UP000030982"/>
    </source>
</evidence>
<accession>A0A0B2AA40</accession>
<gene>
    <name evidence="3" type="ORF">LK10_19650</name>
</gene>
<dbReference type="STRING" id="1338436.LK10_19650"/>
<dbReference type="Proteomes" id="UP000030982">
    <property type="component" value="Unassembled WGS sequence"/>
</dbReference>
<sequence>MERLGLSRPELPVRKPRKEIPAPVVDETEEPEAEDVELPEGDYFSLTVGPAEILKGEDLAEVLRDARAALKVLTDERDALDRDLAELDAAAQDRTRQRAEIEAARDARADEADVAGVVDAETLLSALARVDARQEVKAEAKRARRAELAESLIPPAEGAVRDAEAAVAEHAAEHAGKVPHTLVDWLFRNTVEALLRQSGLDGNDAPGFAEHLSLLADSVARTAAADPGRAERAYEDALKPRPEPKLSLAEAQEQFRQAGVRLRELQIEQAAEREARVAYGNAQQFIAAGINAR</sequence>
<dbReference type="EMBL" id="JTDL01000152">
    <property type="protein sequence ID" value="KHL00429.1"/>
    <property type="molecule type" value="Genomic_DNA"/>
</dbReference>
<protein>
    <submittedName>
        <fullName evidence="3">Uncharacterized protein</fullName>
    </submittedName>
</protein>
<keyword evidence="4" id="KW-1185">Reference proteome</keyword>
<evidence type="ECO:0000256" key="1">
    <source>
        <dbReference type="SAM" id="Coils"/>
    </source>
</evidence>
<feature type="compositionally biased region" description="Acidic residues" evidence="2">
    <location>
        <begin position="26"/>
        <end position="38"/>
    </location>
</feature>
<evidence type="ECO:0000313" key="3">
    <source>
        <dbReference type="EMBL" id="KHL00429.1"/>
    </source>
</evidence>
<dbReference type="RefSeq" id="WP_043127716.1">
    <property type="nucleotide sequence ID" value="NZ_JTDL01000152.1"/>
</dbReference>
<organism evidence="3 4">
    <name type="scientific">Sinomonas humi</name>
    <dbReference type="NCBI Taxonomy" id="1338436"/>
    <lineage>
        <taxon>Bacteria</taxon>
        <taxon>Bacillati</taxon>
        <taxon>Actinomycetota</taxon>
        <taxon>Actinomycetes</taxon>
        <taxon>Micrococcales</taxon>
        <taxon>Micrococcaceae</taxon>
        <taxon>Sinomonas</taxon>
    </lineage>
</organism>
<comment type="caution">
    <text evidence="3">The sequence shown here is derived from an EMBL/GenBank/DDBJ whole genome shotgun (WGS) entry which is preliminary data.</text>
</comment>